<dbReference type="RefSeq" id="XP_044679913.1">
    <property type="nucleotide sequence ID" value="XM_044824256.1"/>
</dbReference>
<dbReference type="GeneID" id="68314450"/>
<reference evidence="2" key="1">
    <citation type="journal article" date="2021" name="Mol. Plant Microbe Interact.">
        <title>Telomere to telomere genome assembly of Fusarium musae F31, causal agent of crown rot disease of banana.</title>
        <authorList>
            <person name="Degradi L."/>
            <person name="Tava V."/>
            <person name="Kunova A."/>
            <person name="Cortesi P."/>
            <person name="Saracchi M."/>
            <person name="Pasquali M."/>
        </authorList>
    </citation>
    <scope>NUCLEOTIDE SEQUENCE</scope>
    <source>
        <strain evidence="2">F31</strain>
    </source>
</reference>
<dbReference type="EMBL" id="JAHBCI010000005">
    <property type="protein sequence ID" value="KAG9500913.1"/>
    <property type="molecule type" value="Genomic_DNA"/>
</dbReference>
<dbReference type="Proteomes" id="UP000827133">
    <property type="component" value="Unassembled WGS sequence"/>
</dbReference>
<dbReference type="AlphaFoldDB" id="A0A9P8DFF9"/>
<evidence type="ECO:0000313" key="3">
    <source>
        <dbReference type="Proteomes" id="UP000827133"/>
    </source>
</evidence>
<sequence>MSDPSKPGSSMESSNDIELTSYTSDIDMASDTSDINMVWEAGDNETSPLEKIPPEVLSYALSFIPDRASIRSAILSGPKLYNAFKQCPAYIASCVLFNSMEEPVYQEVVVTFNMKMAEWRGLKAGIKAINRVYSSEQQRIYSQFLKFDRVEEMWRLHKAVEYFAQRLPSSLIDKHPVVKYKNAFSINTNVRIRFQRALYRLDVCLKITKLMIASHLHDNHGKNRPPTEEEHKEAHWVHCLKDLEEHRILKAFHNQYSAVEIEQLTSICGILVTEIAPSFNTFLERDIELGTQLPYYISHALCPGSMSLIAQGLPFLKEFLTAGSRIERARIMRSINPPIDWNPHLPTRLPFPGNDEQLTCVVHDYEGAPGKWARMDTPDFMMRTPFIKDPDPGPENAWHILSRFAIFMNEFDGDVTPYQPLPWGYVFWDIDMFDKAEFTNIRIEHHNESGFTLDASHPIHAIWQPLAKWDSRTATDLLLMSCQQKVYLKNRGETGYFNFDSWAMSAEANTLQQLDDMSVEEARNLLRNISSPELLQQFLTEMEASHPDIVQMAIDLAAAGPVTALFASTSTGPPVPEDDDDDNDDNDSESGEDDSEDDAN</sequence>
<dbReference type="KEGG" id="fmu:J7337_006594"/>
<evidence type="ECO:0000313" key="2">
    <source>
        <dbReference type="EMBL" id="KAG9500913.1"/>
    </source>
</evidence>
<keyword evidence="3" id="KW-1185">Reference proteome</keyword>
<accession>A0A9P8DFF9</accession>
<comment type="caution">
    <text evidence="2">The sequence shown here is derived from an EMBL/GenBank/DDBJ whole genome shotgun (WGS) entry which is preliminary data.</text>
</comment>
<evidence type="ECO:0000256" key="1">
    <source>
        <dbReference type="SAM" id="MobiDB-lite"/>
    </source>
</evidence>
<feature type="compositionally biased region" description="Acidic residues" evidence="1">
    <location>
        <begin position="576"/>
        <end position="600"/>
    </location>
</feature>
<feature type="region of interest" description="Disordered" evidence="1">
    <location>
        <begin position="565"/>
        <end position="600"/>
    </location>
</feature>
<name>A0A9P8DFF9_9HYPO</name>
<gene>
    <name evidence="2" type="ORF">J7337_006594</name>
</gene>
<proteinExistence type="predicted"/>
<protein>
    <submittedName>
        <fullName evidence="2">Uncharacterized protein</fullName>
    </submittedName>
</protein>
<organism evidence="2 3">
    <name type="scientific">Fusarium musae</name>
    <dbReference type="NCBI Taxonomy" id="1042133"/>
    <lineage>
        <taxon>Eukaryota</taxon>
        <taxon>Fungi</taxon>
        <taxon>Dikarya</taxon>
        <taxon>Ascomycota</taxon>
        <taxon>Pezizomycotina</taxon>
        <taxon>Sordariomycetes</taxon>
        <taxon>Hypocreomycetidae</taxon>
        <taxon>Hypocreales</taxon>
        <taxon>Nectriaceae</taxon>
        <taxon>Fusarium</taxon>
    </lineage>
</organism>